<dbReference type="GO" id="GO:0015293">
    <property type="term" value="F:symporter activity"/>
    <property type="evidence" value="ECO:0007669"/>
    <property type="project" value="UniProtKB-KW"/>
</dbReference>
<organism evidence="10 11">
    <name type="scientific">Vreelandella subglaciescola</name>
    <dbReference type="NCBI Taxonomy" id="29571"/>
    <lineage>
        <taxon>Bacteria</taxon>
        <taxon>Pseudomonadati</taxon>
        <taxon>Pseudomonadota</taxon>
        <taxon>Gammaproteobacteria</taxon>
        <taxon>Oceanospirillales</taxon>
        <taxon>Halomonadaceae</taxon>
        <taxon>Vreelandella</taxon>
    </lineage>
</organism>
<feature type="transmembrane region" description="Helical" evidence="9">
    <location>
        <begin position="122"/>
        <end position="148"/>
    </location>
</feature>
<feature type="transmembrane region" description="Helical" evidence="9">
    <location>
        <begin position="229"/>
        <end position="248"/>
    </location>
</feature>
<keyword evidence="6 9" id="KW-1133">Transmembrane helix</keyword>
<dbReference type="InterPro" id="IPR001734">
    <property type="entry name" value="Na/solute_symporter"/>
</dbReference>
<dbReference type="PANTHER" id="PTHR48086">
    <property type="entry name" value="SODIUM/PROLINE SYMPORTER-RELATED"/>
    <property type="match status" value="1"/>
</dbReference>
<comment type="similarity">
    <text evidence="2 8">Belongs to the sodium:solute symporter (SSF) (TC 2.A.21) family.</text>
</comment>
<accession>A0A1M7FUY2</accession>
<reference evidence="10 11" key="1">
    <citation type="submission" date="2016-11" db="EMBL/GenBank/DDBJ databases">
        <authorList>
            <person name="Jaros S."/>
            <person name="Januszkiewicz K."/>
            <person name="Wedrychowicz H."/>
        </authorList>
    </citation>
    <scope>NUCLEOTIDE SEQUENCE [LARGE SCALE GENOMIC DNA]</scope>
    <source>
        <strain evidence="10 11">ACAM 12</strain>
    </source>
</reference>
<evidence type="ECO:0000256" key="2">
    <source>
        <dbReference type="ARBA" id="ARBA00006434"/>
    </source>
</evidence>
<feature type="transmembrane region" description="Helical" evidence="9">
    <location>
        <begin position="268"/>
        <end position="294"/>
    </location>
</feature>
<dbReference type="PROSITE" id="PS50283">
    <property type="entry name" value="NA_SOLUT_SYMP_3"/>
    <property type="match status" value="1"/>
</dbReference>
<dbReference type="RefSeq" id="WP_079551941.1">
    <property type="nucleotide sequence ID" value="NZ_LT670847.1"/>
</dbReference>
<dbReference type="EMBL" id="LT670847">
    <property type="protein sequence ID" value="SHM07816.1"/>
    <property type="molecule type" value="Genomic_DNA"/>
</dbReference>
<comment type="subcellular location">
    <subcellularLocation>
        <location evidence="1">Membrane</location>
        <topology evidence="1">Multi-pass membrane protein</topology>
    </subcellularLocation>
</comment>
<evidence type="ECO:0000256" key="6">
    <source>
        <dbReference type="ARBA" id="ARBA00022989"/>
    </source>
</evidence>
<proteinExistence type="inferred from homology"/>
<feature type="transmembrane region" description="Helical" evidence="9">
    <location>
        <begin position="443"/>
        <end position="461"/>
    </location>
</feature>
<dbReference type="InParanoid" id="A0A1M7FUY2"/>
<feature type="transmembrane region" description="Helical" evidence="9">
    <location>
        <begin position="382"/>
        <end position="402"/>
    </location>
</feature>
<dbReference type="STRING" id="29571.SAMN05878437_1109"/>
<feature type="transmembrane region" description="Helical" evidence="9">
    <location>
        <begin position="188"/>
        <end position="209"/>
    </location>
</feature>
<evidence type="ECO:0000313" key="11">
    <source>
        <dbReference type="Proteomes" id="UP000190911"/>
    </source>
</evidence>
<evidence type="ECO:0000256" key="8">
    <source>
        <dbReference type="RuleBase" id="RU362091"/>
    </source>
</evidence>
<dbReference type="AlphaFoldDB" id="A0A1M7FUY2"/>
<dbReference type="GO" id="GO:0005886">
    <property type="term" value="C:plasma membrane"/>
    <property type="evidence" value="ECO:0007669"/>
    <property type="project" value="TreeGrafter"/>
</dbReference>
<keyword evidence="7 9" id="KW-0472">Membrane</keyword>
<feature type="transmembrane region" description="Helical" evidence="9">
    <location>
        <begin position="154"/>
        <end position="176"/>
    </location>
</feature>
<evidence type="ECO:0000256" key="9">
    <source>
        <dbReference type="SAM" id="Phobius"/>
    </source>
</evidence>
<sequence length="483" mass="52213">MQLDPTWTALWLVLYAVVFAVPGLLYARRHRDDLDDYISARNSQNTRATVLTLLATTLGTWILFGPAQAATWGGVGAILGYALGSCVPPLIMIPLGRRMRELIPEGHGLTEFVFHRYGRPMYAFTLSIMLFYLFISLAAGLTAVAFMVTLLSPIPLWLTASVVMLATVIYTFYGGLRASIFTDKVQMIVILPLLALLLFFGWQAAGGAGPTLEGLARNAPALLDITDAGGIRGGLTFFIAVVLTGLFYQGTWQRIYAAKNVSVLRKSFWISSLFNLPVVILMGLFGLAFVGLGLDGDGSVALFSVLLAKVPLWFALALIPLGLALVMSSADSTINATSSIIAVDMHRLLPNANEATLMRLARWLIVVAAVPITWVASQGFSVLYLFLLADLLCSAAAFPVFFGLFNRRYDGRNAVISTACGLVAGLIMFPAPSAGTDTLLESFLLAALVPVAVSTVLMRIMPAREHYDFASLATLVRRFGRQS</sequence>
<feature type="transmembrane region" description="Helical" evidence="9">
    <location>
        <begin position="6"/>
        <end position="27"/>
    </location>
</feature>
<protein>
    <submittedName>
        <fullName evidence="10">Na+/proline symporter</fullName>
    </submittedName>
</protein>
<feature type="transmembrane region" description="Helical" evidence="9">
    <location>
        <begin position="300"/>
        <end position="326"/>
    </location>
</feature>
<keyword evidence="3" id="KW-0813">Transport</keyword>
<dbReference type="PANTHER" id="PTHR48086:SF10">
    <property type="entry name" value="AGR155CP"/>
    <property type="match status" value="1"/>
</dbReference>
<evidence type="ECO:0000256" key="5">
    <source>
        <dbReference type="ARBA" id="ARBA00022847"/>
    </source>
</evidence>
<evidence type="ECO:0000256" key="4">
    <source>
        <dbReference type="ARBA" id="ARBA00022692"/>
    </source>
</evidence>
<feature type="transmembrane region" description="Helical" evidence="9">
    <location>
        <begin position="48"/>
        <end position="64"/>
    </location>
</feature>
<feature type="transmembrane region" description="Helical" evidence="9">
    <location>
        <begin position="360"/>
        <end position="376"/>
    </location>
</feature>
<feature type="transmembrane region" description="Helical" evidence="9">
    <location>
        <begin position="414"/>
        <end position="431"/>
    </location>
</feature>
<dbReference type="Proteomes" id="UP000190911">
    <property type="component" value="Chromosome I"/>
</dbReference>
<keyword evidence="4 9" id="KW-0812">Transmembrane</keyword>
<dbReference type="Pfam" id="PF00474">
    <property type="entry name" value="SSF"/>
    <property type="match status" value="1"/>
</dbReference>
<evidence type="ECO:0000256" key="1">
    <source>
        <dbReference type="ARBA" id="ARBA00004141"/>
    </source>
</evidence>
<dbReference type="GO" id="GO:0015606">
    <property type="term" value="F:spermidine transmembrane transporter activity"/>
    <property type="evidence" value="ECO:0007669"/>
    <property type="project" value="TreeGrafter"/>
</dbReference>
<dbReference type="OrthoDB" id="9789704at2"/>
<feature type="transmembrane region" description="Helical" evidence="9">
    <location>
        <begin position="70"/>
        <end position="93"/>
    </location>
</feature>
<dbReference type="InterPro" id="IPR038377">
    <property type="entry name" value="Na/Glc_symporter_sf"/>
</dbReference>
<keyword evidence="11" id="KW-1185">Reference proteome</keyword>
<keyword evidence="5" id="KW-0769">Symport</keyword>
<evidence type="ECO:0000256" key="7">
    <source>
        <dbReference type="ARBA" id="ARBA00023136"/>
    </source>
</evidence>
<evidence type="ECO:0000313" key="10">
    <source>
        <dbReference type="EMBL" id="SHM07816.1"/>
    </source>
</evidence>
<evidence type="ECO:0000256" key="3">
    <source>
        <dbReference type="ARBA" id="ARBA00022448"/>
    </source>
</evidence>
<dbReference type="Gene3D" id="1.20.1730.10">
    <property type="entry name" value="Sodium/glucose cotransporter"/>
    <property type="match status" value="1"/>
</dbReference>
<name>A0A1M7FUY2_9GAMM</name>
<gene>
    <name evidence="10" type="ORF">SAMN05878437_1109</name>
</gene>
<dbReference type="InterPro" id="IPR050277">
    <property type="entry name" value="Sodium:Solute_Symporter"/>
</dbReference>